<dbReference type="GO" id="GO:0048841">
    <property type="term" value="P:regulation of axon extension involved in axon guidance"/>
    <property type="evidence" value="ECO:0007669"/>
    <property type="project" value="EnsemblMetazoa"/>
</dbReference>
<dbReference type="GO" id="GO:0000981">
    <property type="term" value="F:DNA-binding transcription factor activity, RNA polymerase II-specific"/>
    <property type="evidence" value="ECO:0007669"/>
    <property type="project" value="EnsemblMetazoa"/>
</dbReference>
<evidence type="ECO:0000313" key="3">
    <source>
        <dbReference type="EnsemblMetazoa" id="CJA02975a.1"/>
    </source>
</evidence>
<keyword evidence="4" id="KW-1185">Reference proteome</keyword>
<feature type="compositionally biased region" description="Basic and acidic residues" evidence="1">
    <location>
        <begin position="302"/>
        <end position="314"/>
    </location>
</feature>
<dbReference type="GO" id="GO:1905606">
    <property type="term" value="P:regulation of presynapse assembly"/>
    <property type="evidence" value="ECO:0007669"/>
    <property type="project" value="EnsemblMetazoa"/>
</dbReference>
<dbReference type="GO" id="GO:0050829">
    <property type="term" value="P:defense response to Gram-negative bacterium"/>
    <property type="evidence" value="ECO:0007669"/>
    <property type="project" value="EnsemblMetazoa"/>
</dbReference>
<protein>
    <submittedName>
        <fullName evidence="3">BZIP domain-containing protein</fullName>
    </submittedName>
</protein>
<dbReference type="InterPro" id="IPR046347">
    <property type="entry name" value="bZIP_sf"/>
</dbReference>
<sequence>MLSKLSYSGENKSYDVEPLKAPQVTRLQGMSVRGLTDLPNNGASTSAAGFIRQVSVWRIYFFQNLESDFQDSLALAATYQQRDRERYPGDFMERELDLDDYLACLTDLDVPADNVDFDDAELQKVNILYDGERPYEQPELNGYERHVAYGPGYRTPGDYDPDVYKMNCEVKTEDSEYDNGVKTRRAIKRPAIQLDMYENEYSEESTEISDDSASVDDAYCAPKSKKSKATALTNYKPSTKARKYNLKAEDEKAEPTYKLKRARNNDAVRKSRNKAKELQQQKEKDHDKMKKRIAELEGQLASEKEARARDRELLEQLLRSKNKPGTSRNVLETFNK</sequence>
<dbReference type="GO" id="GO:0045202">
    <property type="term" value="C:synapse"/>
    <property type="evidence" value="ECO:0007669"/>
    <property type="project" value="EnsemblMetazoa"/>
</dbReference>
<proteinExistence type="predicted"/>
<evidence type="ECO:0000259" key="2">
    <source>
        <dbReference type="Pfam" id="PF07716"/>
    </source>
</evidence>
<reference evidence="4" key="1">
    <citation type="submission" date="2010-08" db="EMBL/GenBank/DDBJ databases">
        <authorList>
            <consortium name="Caenorhabditis japonica Sequencing Consortium"/>
            <person name="Wilson R.K."/>
        </authorList>
    </citation>
    <scope>NUCLEOTIDE SEQUENCE [LARGE SCALE GENOMIC DNA]</scope>
    <source>
        <strain evidence="4">DF5081</strain>
    </source>
</reference>
<feature type="region of interest" description="Disordered" evidence="1">
    <location>
        <begin position="243"/>
        <end position="336"/>
    </location>
</feature>
<dbReference type="EnsemblMetazoa" id="CJA02975a.1">
    <property type="protein sequence ID" value="CJA02975a.1"/>
    <property type="gene ID" value="WBGene00122179"/>
</dbReference>
<dbReference type="PANTHER" id="PTHR23334:SF43">
    <property type="entry name" value="CCAAT_ENHANCER-BINDING PROTEIN HOMOLOG 1-RELATED"/>
    <property type="match status" value="1"/>
</dbReference>
<dbReference type="GO" id="GO:0055088">
    <property type="term" value="P:lipid homeostasis"/>
    <property type="evidence" value="ECO:0007669"/>
    <property type="project" value="EnsemblMetazoa"/>
</dbReference>
<dbReference type="Gene3D" id="1.20.5.170">
    <property type="match status" value="1"/>
</dbReference>
<dbReference type="GO" id="GO:0000978">
    <property type="term" value="F:RNA polymerase II cis-regulatory region sequence-specific DNA binding"/>
    <property type="evidence" value="ECO:0007669"/>
    <property type="project" value="EnsemblMetazoa"/>
</dbReference>
<evidence type="ECO:0000256" key="1">
    <source>
        <dbReference type="SAM" id="MobiDB-lite"/>
    </source>
</evidence>
<dbReference type="GO" id="GO:0050830">
    <property type="term" value="P:defense response to Gram-positive bacterium"/>
    <property type="evidence" value="ECO:0007669"/>
    <property type="project" value="EnsemblMetazoa"/>
</dbReference>
<reference evidence="3" key="2">
    <citation type="submission" date="2022-06" db="UniProtKB">
        <authorList>
            <consortium name="EnsemblMetazoa"/>
        </authorList>
    </citation>
    <scope>IDENTIFICATION</scope>
    <source>
        <strain evidence="3">DF5081</strain>
    </source>
</reference>
<feature type="domain" description="BZIP" evidence="2">
    <location>
        <begin position="256"/>
        <end position="302"/>
    </location>
</feature>
<name>A0A8R1DIX0_CAEJA</name>
<dbReference type="GO" id="GO:0090575">
    <property type="term" value="C:RNA polymerase II transcription regulator complex"/>
    <property type="evidence" value="ECO:0007669"/>
    <property type="project" value="EnsemblMetazoa"/>
</dbReference>
<dbReference type="PANTHER" id="PTHR23334">
    <property type="entry name" value="CCAAT/ENHANCER BINDING PROTEIN"/>
    <property type="match status" value="1"/>
</dbReference>
<dbReference type="GO" id="GO:0048691">
    <property type="term" value="P:positive regulation of axon extension involved in regeneration"/>
    <property type="evidence" value="ECO:0007669"/>
    <property type="project" value="EnsemblMetazoa"/>
</dbReference>
<dbReference type="GO" id="GO:1905944">
    <property type="term" value="P:positive regulation of formation of growth cone in injured axon"/>
    <property type="evidence" value="ECO:0007669"/>
    <property type="project" value="EnsemblMetazoa"/>
</dbReference>
<dbReference type="GO" id="GO:0031103">
    <property type="term" value="P:axon regeneration"/>
    <property type="evidence" value="ECO:0007669"/>
    <property type="project" value="EnsemblMetazoa"/>
</dbReference>
<dbReference type="SUPFAM" id="SSF57959">
    <property type="entry name" value="Leucine zipper domain"/>
    <property type="match status" value="1"/>
</dbReference>
<dbReference type="AlphaFoldDB" id="A0A8R1DIX0"/>
<dbReference type="GO" id="GO:0043410">
    <property type="term" value="P:positive regulation of MAPK cascade"/>
    <property type="evidence" value="ECO:0007669"/>
    <property type="project" value="EnsemblMetazoa"/>
</dbReference>
<dbReference type="OMA" id="YKMNCEV"/>
<feature type="compositionally biased region" description="Basic and acidic residues" evidence="1">
    <location>
        <begin position="246"/>
        <end position="295"/>
    </location>
</feature>
<accession>A0A8R1DIX0</accession>
<dbReference type="GO" id="GO:0140297">
    <property type="term" value="F:DNA-binding transcription factor binding"/>
    <property type="evidence" value="ECO:0007669"/>
    <property type="project" value="EnsemblMetazoa"/>
</dbReference>
<dbReference type="GO" id="GO:0005737">
    <property type="term" value="C:cytoplasm"/>
    <property type="evidence" value="ECO:0007669"/>
    <property type="project" value="EnsemblMetazoa"/>
</dbReference>
<dbReference type="InterPro" id="IPR031106">
    <property type="entry name" value="C/EBP"/>
</dbReference>
<feature type="compositionally biased region" description="Polar residues" evidence="1">
    <location>
        <begin position="323"/>
        <end position="336"/>
    </location>
</feature>
<dbReference type="InterPro" id="IPR004827">
    <property type="entry name" value="bZIP"/>
</dbReference>
<dbReference type="GO" id="GO:0045944">
    <property type="term" value="P:positive regulation of transcription by RNA polymerase II"/>
    <property type="evidence" value="ECO:0007669"/>
    <property type="project" value="EnsemblMetazoa"/>
</dbReference>
<dbReference type="Pfam" id="PF07716">
    <property type="entry name" value="bZIP_2"/>
    <property type="match status" value="1"/>
</dbReference>
<dbReference type="GO" id="GO:0046785">
    <property type="term" value="P:microtubule polymerization"/>
    <property type="evidence" value="ECO:0007669"/>
    <property type="project" value="EnsemblMetazoa"/>
</dbReference>
<dbReference type="GO" id="GO:0006351">
    <property type="term" value="P:DNA-templated transcription"/>
    <property type="evidence" value="ECO:0007669"/>
    <property type="project" value="InterPro"/>
</dbReference>
<dbReference type="Proteomes" id="UP000005237">
    <property type="component" value="Unassembled WGS sequence"/>
</dbReference>
<organism evidence="3 4">
    <name type="scientific">Caenorhabditis japonica</name>
    <dbReference type="NCBI Taxonomy" id="281687"/>
    <lineage>
        <taxon>Eukaryota</taxon>
        <taxon>Metazoa</taxon>
        <taxon>Ecdysozoa</taxon>
        <taxon>Nematoda</taxon>
        <taxon>Chromadorea</taxon>
        <taxon>Rhabditida</taxon>
        <taxon>Rhabditina</taxon>
        <taxon>Rhabditomorpha</taxon>
        <taxon>Rhabditoidea</taxon>
        <taxon>Rhabditidae</taxon>
        <taxon>Peloderinae</taxon>
        <taxon>Caenorhabditis</taxon>
    </lineage>
</organism>
<evidence type="ECO:0000313" key="4">
    <source>
        <dbReference type="Proteomes" id="UP000005237"/>
    </source>
</evidence>